<keyword evidence="3" id="KW-1185">Reference proteome</keyword>
<protein>
    <recommendedName>
        <fullName evidence="4">PorT family protein</fullName>
    </recommendedName>
</protein>
<evidence type="ECO:0000313" key="2">
    <source>
        <dbReference type="EMBL" id="MFD2571346.1"/>
    </source>
</evidence>
<feature type="compositionally biased region" description="Basic and acidic residues" evidence="1">
    <location>
        <begin position="137"/>
        <end position="158"/>
    </location>
</feature>
<proteinExistence type="predicted"/>
<feature type="region of interest" description="Disordered" evidence="1">
    <location>
        <begin position="135"/>
        <end position="164"/>
    </location>
</feature>
<gene>
    <name evidence="2" type="ORF">ACFSUS_11925</name>
</gene>
<evidence type="ECO:0000256" key="1">
    <source>
        <dbReference type="SAM" id="MobiDB-lite"/>
    </source>
</evidence>
<comment type="caution">
    <text evidence="2">The sequence shown here is derived from an EMBL/GenBank/DDBJ whole genome shotgun (WGS) entry which is preliminary data.</text>
</comment>
<evidence type="ECO:0000313" key="3">
    <source>
        <dbReference type="Proteomes" id="UP001597469"/>
    </source>
</evidence>
<dbReference type="RefSeq" id="WP_381522798.1">
    <property type="nucleotide sequence ID" value="NZ_JBHULN010000006.1"/>
</dbReference>
<name>A0ABW5M4U6_9BACT</name>
<dbReference type="Proteomes" id="UP001597469">
    <property type="component" value="Unassembled WGS sequence"/>
</dbReference>
<organism evidence="2 3">
    <name type="scientific">Spirosoma soli</name>
    <dbReference type="NCBI Taxonomy" id="1770529"/>
    <lineage>
        <taxon>Bacteria</taxon>
        <taxon>Pseudomonadati</taxon>
        <taxon>Bacteroidota</taxon>
        <taxon>Cytophagia</taxon>
        <taxon>Cytophagales</taxon>
        <taxon>Cytophagaceae</taxon>
        <taxon>Spirosoma</taxon>
    </lineage>
</organism>
<reference evidence="3" key="1">
    <citation type="journal article" date="2019" name="Int. J. Syst. Evol. Microbiol.">
        <title>The Global Catalogue of Microorganisms (GCM) 10K type strain sequencing project: providing services to taxonomists for standard genome sequencing and annotation.</title>
        <authorList>
            <consortium name="The Broad Institute Genomics Platform"/>
            <consortium name="The Broad Institute Genome Sequencing Center for Infectious Disease"/>
            <person name="Wu L."/>
            <person name="Ma J."/>
        </authorList>
    </citation>
    <scope>NUCLEOTIDE SEQUENCE [LARGE SCALE GENOMIC DNA]</scope>
    <source>
        <strain evidence="3">KCTC 42805</strain>
    </source>
</reference>
<dbReference type="EMBL" id="JBHULN010000006">
    <property type="protein sequence ID" value="MFD2571346.1"/>
    <property type="molecule type" value="Genomic_DNA"/>
</dbReference>
<sequence length="522" mass="58256">MQELTDDQLDGLFRKSAEEFDPSFDPAAWQAMQSRLDKHDQTSPGQPSIWKNLLRWGLPVALLLVLLGSWYAYDAYERTATRGISTKKLAVRPPADQQVSNHQQHEAVNQLNHSPASADGGSKQPASEDQLVAKANKPLDDDSKPTARVENAAGKDRNVFSGADRATKRVSSAYKSAVGVDRARSSLITTRKKTSAGFNKAHYSISDRRRVQSRNKPVASKDNRVLTGFSTTNKLVNSLSFTKRRAARNLGYVSLSNETTSVSEMGADLSVTKSFPALTVGKLGIRPAKWSKPLAFAAREVTAQPDTFTRLAAHKPTYLRGLSVRLIVAPDLSGIGLRNFSRPGTNVGLLLEYRLGPRWSLQAGAIRSTKIYKAAMTDYEMPYYMNKWYVLPEGVDGQCNMIDIPINLRYDVALRPRLNGLLPSRWFVSGGITSYIMRQEDYIYDYAEPDNPHIYPDRREWHGSTGGYGFSQLNLSAGYERALSRRLSWQVEPFIKVPLKGVGYYKINLLSTGGFFSIRYKL</sequence>
<evidence type="ECO:0008006" key="4">
    <source>
        <dbReference type="Google" id="ProtNLM"/>
    </source>
</evidence>
<accession>A0ABW5M4U6</accession>